<evidence type="ECO:0000256" key="1">
    <source>
        <dbReference type="SAM" id="MobiDB-lite"/>
    </source>
</evidence>
<dbReference type="PANTHER" id="PTHR40254:SF1">
    <property type="entry name" value="BLR0577 PROTEIN"/>
    <property type="match status" value="1"/>
</dbReference>
<sequence length="747" mass="80456">MTAHPRPSFSPTVSSPTVSSPTVSSPAGPSPAAPSPNASATLVVVGAGPRATGLLERIAANAPELSGGRRLHIHLVDPYPPGAGRVWRLEQSPLLRMNSMAEDVTMFTDESVVCDGPIRHGPSLAQWAERVRSGELRVPLEPDLEDELAGLSGSTFPTRRLQSAYLTWVFQHTADSLPPNITVEVHRKHAVRITGPRRGTQSVWLDGEPVPLTADVAVLALGHLDALPDRQERVLAAFARDHGLTYLPPEFSADSDLSGIRPGEAVLMRGFGLAFVDLMVLLTEGRGGTYTEGPRGTLRYHPCGQEPVLYVGSRRGVPYHSKIGYPLTGERPPLPRFFGPDAVDALLARPGRLDFQRDIWPLIAKEIGYGYYHRLFTAHPERTTVNWPQFEEKYAAVDHGSAELQALVAASIPDRADRLDLEALDRPLEGLRFGGPEALQDYVRSYIGLDIARRADPRHSADLGAFLALLSAYGNLPRLIASGAIAPRSRLRDIDGWWHGFFSYLASGPPGPRLEQMLALSRAGIVNFVGADMRITTDHERGVFRAGSAGLPGEVEATALIESRLPAATVSRTRDRLLRRLHEDGAGGEEVLRDGERNIRTGLLTVSAEDARVLDGQGRAHPRRFALGAHTNARSFAAFARPGTNAPAFRQNDSTARALLRLLGEIAEQASESLSGTLSEPQSGSLSESRPGSMSGSLSGRMSESASEGLARPVSESGSESVSERLVEPACAPTAAAPDDRKEATWA</sequence>
<dbReference type="AlphaFoldDB" id="A0A917ZU31"/>
<dbReference type="InterPro" id="IPR052189">
    <property type="entry name" value="L-asp_N-monooxygenase_NS-form"/>
</dbReference>
<evidence type="ECO:0000313" key="4">
    <source>
        <dbReference type="Proteomes" id="UP000641932"/>
    </source>
</evidence>
<name>A0A917ZU31_9ACTN</name>
<organism evidence="3 4">
    <name type="scientific">Wenjunlia tyrosinilytica</name>
    <dbReference type="NCBI Taxonomy" id="1544741"/>
    <lineage>
        <taxon>Bacteria</taxon>
        <taxon>Bacillati</taxon>
        <taxon>Actinomycetota</taxon>
        <taxon>Actinomycetes</taxon>
        <taxon>Kitasatosporales</taxon>
        <taxon>Streptomycetaceae</taxon>
        <taxon>Wenjunlia</taxon>
    </lineage>
</organism>
<dbReference type="InterPro" id="IPR038732">
    <property type="entry name" value="HpyO/CreE_NAD-binding"/>
</dbReference>
<protein>
    <submittedName>
        <fullName evidence="3">Adenylate cyclase</fullName>
    </submittedName>
</protein>
<accession>A0A917ZU31</accession>
<feature type="compositionally biased region" description="Low complexity" evidence="1">
    <location>
        <begin position="683"/>
        <end position="707"/>
    </location>
</feature>
<proteinExistence type="predicted"/>
<dbReference type="EMBL" id="BMMS01000025">
    <property type="protein sequence ID" value="GGO95378.1"/>
    <property type="molecule type" value="Genomic_DNA"/>
</dbReference>
<evidence type="ECO:0000313" key="3">
    <source>
        <dbReference type="EMBL" id="GGO95378.1"/>
    </source>
</evidence>
<comment type="caution">
    <text evidence="3">The sequence shown here is derived from an EMBL/GenBank/DDBJ whole genome shotgun (WGS) entry which is preliminary data.</text>
</comment>
<feature type="compositionally biased region" description="Low complexity" evidence="1">
    <location>
        <begin position="728"/>
        <end position="737"/>
    </location>
</feature>
<reference evidence="3" key="2">
    <citation type="submission" date="2020-09" db="EMBL/GenBank/DDBJ databases">
        <authorList>
            <person name="Sun Q."/>
            <person name="Zhou Y."/>
        </authorList>
    </citation>
    <scope>NUCLEOTIDE SEQUENCE</scope>
    <source>
        <strain evidence="3">CGMCC 4.7201</strain>
    </source>
</reference>
<dbReference type="Pfam" id="PF13454">
    <property type="entry name" value="NAD_binding_9"/>
    <property type="match status" value="1"/>
</dbReference>
<evidence type="ECO:0000259" key="2">
    <source>
        <dbReference type="Pfam" id="PF13454"/>
    </source>
</evidence>
<gene>
    <name evidence="3" type="ORF">GCM10012280_52430</name>
</gene>
<feature type="region of interest" description="Disordered" evidence="1">
    <location>
        <begin position="672"/>
        <end position="747"/>
    </location>
</feature>
<keyword evidence="4" id="KW-1185">Reference proteome</keyword>
<feature type="domain" description="FAD-dependent urate hydroxylase HpyO/Asp monooxygenase CreE-like FAD/NAD(P)-binding" evidence="2">
    <location>
        <begin position="43"/>
        <end position="223"/>
    </location>
</feature>
<feature type="compositionally biased region" description="Polar residues" evidence="1">
    <location>
        <begin position="672"/>
        <end position="682"/>
    </location>
</feature>
<feature type="compositionally biased region" description="Basic and acidic residues" evidence="1">
    <location>
        <begin position="738"/>
        <end position="747"/>
    </location>
</feature>
<feature type="region of interest" description="Disordered" evidence="1">
    <location>
        <begin position="1"/>
        <end position="37"/>
    </location>
</feature>
<feature type="compositionally biased region" description="Low complexity" evidence="1">
    <location>
        <begin position="1"/>
        <end position="27"/>
    </location>
</feature>
<reference evidence="3" key="1">
    <citation type="journal article" date="2014" name="Int. J. Syst. Evol. Microbiol.">
        <title>Complete genome sequence of Corynebacterium casei LMG S-19264T (=DSM 44701T), isolated from a smear-ripened cheese.</title>
        <authorList>
            <consortium name="US DOE Joint Genome Institute (JGI-PGF)"/>
            <person name="Walter F."/>
            <person name="Albersmeier A."/>
            <person name="Kalinowski J."/>
            <person name="Ruckert C."/>
        </authorList>
    </citation>
    <scope>NUCLEOTIDE SEQUENCE</scope>
    <source>
        <strain evidence="3">CGMCC 4.7201</strain>
    </source>
</reference>
<dbReference type="Proteomes" id="UP000641932">
    <property type="component" value="Unassembled WGS sequence"/>
</dbReference>
<dbReference type="PANTHER" id="PTHR40254">
    <property type="entry name" value="BLR0577 PROTEIN"/>
    <property type="match status" value="1"/>
</dbReference>